<keyword evidence="8" id="KW-0131">Cell cycle</keyword>
<evidence type="ECO:0000256" key="6">
    <source>
        <dbReference type="ARBA" id="ARBA00023125"/>
    </source>
</evidence>
<name>A0A4S4K0A0_ALKAL</name>
<keyword evidence="6 9" id="KW-0238">DNA-binding</keyword>
<evidence type="ECO:0000256" key="1">
    <source>
        <dbReference type="ARBA" id="ARBA00004496"/>
    </source>
</evidence>
<keyword evidence="7" id="KW-0233">DNA recombination</keyword>
<dbReference type="PANTHER" id="PTHR30349:SF77">
    <property type="entry name" value="TYROSINE RECOMBINASE XERC"/>
    <property type="match status" value="1"/>
</dbReference>
<evidence type="ECO:0000256" key="4">
    <source>
        <dbReference type="ARBA" id="ARBA00022829"/>
    </source>
</evidence>
<keyword evidence="2" id="KW-0963">Cytoplasm</keyword>
<evidence type="ECO:0000313" key="13">
    <source>
        <dbReference type="Proteomes" id="UP000297014"/>
    </source>
</evidence>
<dbReference type="Pfam" id="PF00589">
    <property type="entry name" value="Phage_integrase"/>
    <property type="match status" value="1"/>
</dbReference>
<dbReference type="EMBL" id="JALP01000098">
    <property type="protein sequence ID" value="THG90994.1"/>
    <property type="molecule type" value="Genomic_DNA"/>
</dbReference>
<dbReference type="RefSeq" id="WP_003321422.1">
    <property type="nucleotide sequence ID" value="NZ_JALP01000098.1"/>
</dbReference>
<evidence type="ECO:0000259" key="11">
    <source>
        <dbReference type="PROSITE" id="PS51900"/>
    </source>
</evidence>
<dbReference type="GO" id="GO:0051301">
    <property type="term" value="P:cell division"/>
    <property type="evidence" value="ECO:0007669"/>
    <property type="project" value="UniProtKB-KW"/>
</dbReference>
<dbReference type="Gene3D" id="1.10.443.10">
    <property type="entry name" value="Intergrase catalytic core"/>
    <property type="match status" value="1"/>
</dbReference>
<dbReference type="AlphaFoldDB" id="A0A4S4K0A0"/>
<reference evidence="12 13" key="1">
    <citation type="submission" date="2014-01" db="EMBL/GenBank/DDBJ databases">
        <title>Draft genome sequencing of Bacillus alcalophilus CGMCC 1.3604.</title>
        <authorList>
            <person name="Yang J."/>
            <person name="Diao L."/>
            <person name="Yang S."/>
        </authorList>
    </citation>
    <scope>NUCLEOTIDE SEQUENCE [LARGE SCALE GENOMIC DNA]</scope>
    <source>
        <strain evidence="12 13">CGMCC 1.3604</strain>
    </source>
</reference>
<dbReference type="PROSITE" id="PS51898">
    <property type="entry name" value="TYR_RECOMBINASE"/>
    <property type="match status" value="1"/>
</dbReference>
<keyword evidence="5" id="KW-0229">DNA integration</keyword>
<dbReference type="SUPFAM" id="SSF56349">
    <property type="entry name" value="DNA breaking-rejoining enzymes"/>
    <property type="match status" value="1"/>
</dbReference>
<dbReference type="PANTHER" id="PTHR30349">
    <property type="entry name" value="PHAGE INTEGRASE-RELATED"/>
    <property type="match status" value="1"/>
</dbReference>
<keyword evidence="4" id="KW-0159">Chromosome partition</keyword>
<accession>A0A4S4K0A0</accession>
<evidence type="ECO:0000256" key="2">
    <source>
        <dbReference type="ARBA" id="ARBA00022490"/>
    </source>
</evidence>
<dbReference type="GO" id="GO:0005737">
    <property type="term" value="C:cytoplasm"/>
    <property type="evidence" value="ECO:0007669"/>
    <property type="project" value="UniProtKB-SubCell"/>
</dbReference>
<feature type="domain" description="Core-binding (CB)" evidence="11">
    <location>
        <begin position="32"/>
        <end position="129"/>
    </location>
</feature>
<dbReference type="InterPro" id="IPR011010">
    <property type="entry name" value="DNA_brk_join_enz"/>
</dbReference>
<sequence length="363" mass="41636">MSLFAKINQKNKHTLHNNQESSNSLKTFKKAEQLPLFIQEYMVNRLSLGYSKNTIQRYIYDYFAFFQFIERIAGDDAFSPQSITLDDFLELEKEGIEHYISYLALELENEPTTINRKISALQSLFDFLVKRGDAPTNPVLSVQRPKNGKREPVYLTKPELHSLLSWLKEPHYSTKKQAFYQEKLKSRDYVTFYLLMTTGLRISELAYLAIGQIDFGQSRLKIKGKGNKERSIPLSAATINVMKAYLHDIPSDQRPSDADDYFIVGYDFTKKAYTNGVSISSLQKMIKRTIEQAKHQLPFLTFKKISAHKLRHSFATELVASGTDVLTVQTLLGHESVSTTQVYAHVQQEAREKAIANLLITNE</sequence>
<feature type="domain" description="Tyr recombinase" evidence="10">
    <location>
        <begin position="150"/>
        <end position="357"/>
    </location>
</feature>
<dbReference type="InterPro" id="IPR010998">
    <property type="entry name" value="Integrase_recombinase_N"/>
</dbReference>
<dbReference type="GO" id="GO:0015074">
    <property type="term" value="P:DNA integration"/>
    <property type="evidence" value="ECO:0007669"/>
    <property type="project" value="UniProtKB-KW"/>
</dbReference>
<dbReference type="InterPro" id="IPR050090">
    <property type="entry name" value="Tyrosine_recombinase_XerCD"/>
</dbReference>
<comment type="caution">
    <text evidence="12">The sequence shown here is derived from an EMBL/GenBank/DDBJ whole genome shotgun (WGS) entry which is preliminary data.</text>
</comment>
<dbReference type="InterPro" id="IPR002104">
    <property type="entry name" value="Integrase_catalytic"/>
</dbReference>
<keyword evidence="3" id="KW-0132">Cell division</keyword>
<gene>
    <name evidence="12" type="ORF">AJ85_07750</name>
</gene>
<evidence type="ECO:0000256" key="3">
    <source>
        <dbReference type="ARBA" id="ARBA00022618"/>
    </source>
</evidence>
<dbReference type="InterPro" id="IPR044068">
    <property type="entry name" value="CB"/>
</dbReference>
<comment type="subcellular location">
    <subcellularLocation>
        <location evidence="1">Cytoplasm</location>
    </subcellularLocation>
</comment>
<dbReference type="InterPro" id="IPR013762">
    <property type="entry name" value="Integrase-like_cat_sf"/>
</dbReference>
<evidence type="ECO:0000259" key="10">
    <source>
        <dbReference type="PROSITE" id="PS51898"/>
    </source>
</evidence>
<dbReference type="GO" id="GO:0003677">
    <property type="term" value="F:DNA binding"/>
    <property type="evidence" value="ECO:0007669"/>
    <property type="project" value="UniProtKB-UniRule"/>
</dbReference>
<proteinExistence type="predicted"/>
<evidence type="ECO:0000256" key="8">
    <source>
        <dbReference type="ARBA" id="ARBA00023306"/>
    </source>
</evidence>
<evidence type="ECO:0000313" key="12">
    <source>
        <dbReference type="EMBL" id="THG90994.1"/>
    </source>
</evidence>
<dbReference type="GO" id="GO:0006310">
    <property type="term" value="P:DNA recombination"/>
    <property type="evidence" value="ECO:0007669"/>
    <property type="project" value="UniProtKB-KW"/>
</dbReference>
<organism evidence="12 13">
    <name type="scientific">Alkalihalobacillus alcalophilus ATCC 27647 = CGMCC 1.3604</name>
    <dbReference type="NCBI Taxonomy" id="1218173"/>
    <lineage>
        <taxon>Bacteria</taxon>
        <taxon>Bacillati</taxon>
        <taxon>Bacillota</taxon>
        <taxon>Bacilli</taxon>
        <taxon>Bacillales</taxon>
        <taxon>Bacillaceae</taxon>
        <taxon>Alkalihalobacillus</taxon>
    </lineage>
</organism>
<dbReference type="GO" id="GO:0007059">
    <property type="term" value="P:chromosome segregation"/>
    <property type="evidence" value="ECO:0007669"/>
    <property type="project" value="UniProtKB-KW"/>
</dbReference>
<dbReference type="Proteomes" id="UP000297014">
    <property type="component" value="Unassembled WGS sequence"/>
</dbReference>
<dbReference type="Gene3D" id="1.10.150.130">
    <property type="match status" value="1"/>
</dbReference>
<evidence type="ECO:0000256" key="7">
    <source>
        <dbReference type="ARBA" id="ARBA00023172"/>
    </source>
</evidence>
<dbReference type="OrthoDB" id="9801717at2"/>
<evidence type="ECO:0000256" key="9">
    <source>
        <dbReference type="PROSITE-ProRule" id="PRU01248"/>
    </source>
</evidence>
<evidence type="ECO:0000256" key="5">
    <source>
        <dbReference type="ARBA" id="ARBA00022908"/>
    </source>
</evidence>
<protein>
    <submittedName>
        <fullName evidence="12">Integrase</fullName>
    </submittedName>
</protein>
<dbReference type="PROSITE" id="PS51900">
    <property type="entry name" value="CB"/>
    <property type="match status" value="1"/>
</dbReference>